<evidence type="ECO:0000313" key="2">
    <source>
        <dbReference type="Proteomes" id="UP000315369"/>
    </source>
</evidence>
<gene>
    <name evidence="1" type="ORF">FJV41_12695</name>
</gene>
<comment type="caution">
    <text evidence="1">The sequence shown here is derived from an EMBL/GenBank/DDBJ whole genome shotgun (WGS) entry which is preliminary data.</text>
</comment>
<organism evidence="1 2">
    <name type="scientific">Myxococcus llanfairpwllgwyngyllgogerychwyrndrobwllllantysiliogogogochensis</name>
    <dbReference type="NCBI Taxonomy" id="2590453"/>
    <lineage>
        <taxon>Bacteria</taxon>
        <taxon>Pseudomonadati</taxon>
        <taxon>Myxococcota</taxon>
        <taxon>Myxococcia</taxon>
        <taxon>Myxococcales</taxon>
        <taxon>Cystobacterineae</taxon>
        <taxon>Myxococcaceae</taxon>
        <taxon>Myxococcus</taxon>
    </lineage>
</organism>
<protein>
    <recommendedName>
        <fullName evidence="3">Lipoprotein</fullName>
    </recommendedName>
</protein>
<dbReference type="EMBL" id="VIFM01000040">
    <property type="protein sequence ID" value="TQF15566.1"/>
    <property type="molecule type" value="Genomic_DNA"/>
</dbReference>
<sequence>MKCVLGLAAALSAMACGESNEEVGDKYQGVIDATNLDSKFRPTSGIYRPAAARVRGTNVPFYNLGQVATERKDDRGVLTNSGVPVDETGRPFLPASRVVATSYDFADGCKTGKADFDFRLDSYPETVQWPLFAALPLTVTGNTTPPVLPLMKVARWTGTGAEQCNSIKDVASLTKGAFGGAAEEETTLALRAIIDVSAQLNPLRTGSEFKAQGGWYRGLQLAYLDGGPVQVDETGNVRVMDGVLVSPPTGAPTTETPVYLFSALPGEEGWSPVVRLRTFTATAAKPASSYTGLCVDTCAETELNLSTVTRYAGVLFVVGSTL</sequence>
<name>A0A540X2W7_9BACT</name>
<reference evidence="1 2" key="1">
    <citation type="submission" date="2019-06" db="EMBL/GenBank/DDBJ databases">
        <authorList>
            <person name="Livingstone P."/>
            <person name="Whitworth D."/>
        </authorList>
    </citation>
    <scope>NUCLEOTIDE SEQUENCE [LARGE SCALE GENOMIC DNA]</scope>
    <source>
        <strain evidence="1 2">AM401</strain>
    </source>
</reference>
<dbReference type="RefSeq" id="WP_141642720.1">
    <property type="nucleotide sequence ID" value="NZ_VIFM01000040.1"/>
</dbReference>
<dbReference type="PROSITE" id="PS51257">
    <property type="entry name" value="PROKAR_LIPOPROTEIN"/>
    <property type="match status" value="1"/>
</dbReference>
<dbReference type="OrthoDB" id="5379821at2"/>
<dbReference type="Proteomes" id="UP000315369">
    <property type="component" value="Unassembled WGS sequence"/>
</dbReference>
<dbReference type="AlphaFoldDB" id="A0A540X2W7"/>
<proteinExistence type="predicted"/>
<keyword evidence="2" id="KW-1185">Reference proteome</keyword>
<evidence type="ECO:0000313" key="1">
    <source>
        <dbReference type="EMBL" id="TQF15566.1"/>
    </source>
</evidence>
<evidence type="ECO:0008006" key="3">
    <source>
        <dbReference type="Google" id="ProtNLM"/>
    </source>
</evidence>
<accession>A0A540X2W7</accession>